<keyword evidence="1" id="KW-1133">Transmembrane helix</keyword>
<sequence length="384" mass="43607">MTTTNVKFLNKDKSTFFPVLRTRIERYFQENEICKSGGSPMLGKAIFMLSLYLVPYVLILTNVFPAWAMLVMSGMMGIGIAGVGMSVMHDANHGSFSTSPWVNNLFSGSLYLLGGNVYNWKVQHNTLHHTYTNIDQLDSDITGKPFLRLCDQQRLHKMHRYQHLYAFVLYGLMTFSFLVKDFRQVGEFNRKAKQKLTKSFSAREIGILLVSKLMYVFFVCVLPLLMTDITFGQWAIGFLLMNFVAGFVLSVIFQLAHIIEEVHSPIRNDQGNIENAWAIHQLESTANFSGHWLMSWCIGGLNYQIEHHLFPSISHVHYPAIAPIVQETARQFGLPYYQKTSIFDALGSHINMLKKLGRHAEQTVTAQRVVCTPQPVISSSQPIG</sequence>
<dbReference type="AlphaFoldDB" id="A0A3P1B9Z7"/>
<evidence type="ECO:0000259" key="2">
    <source>
        <dbReference type="Pfam" id="PF00487"/>
    </source>
</evidence>
<dbReference type="RefSeq" id="WP_124879467.1">
    <property type="nucleotide sequence ID" value="NZ_RQJO01000017.1"/>
</dbReference>
<dbReference type="EMBL" id="RQJO01000017">
    <property type="protein sequence ID" value="RRA97602.1"/>
    <property type="molecule type" value="Genomic_DNA"/>
</dbReference>
<organism evidence="3 4">
    <name type="scientific">Larkinella rosea</name>
    <dbReference type="NCBI Taxonomy" id="2025312"/>
    <lineage>
        <taxon>Bacteria</taxon>
        <taxon>Pseudomonadati</taxon>
        <taxon>Bacteroidota</taxon>
        <taxon>Cytophagia</taxon>
        <taxon>Cytophagales</taxon>
        <taxon>Spirosomataceae</taxon>
        <taxon>Larkinella</taxon>
    </lineage>
</organism>
<feature type="transmembrane region" description="Helical" evidence="1">
    <location>
        <begin position="70"/>
        <end position="89"/>
    </location>
</feature>
<feature type="transmembrane region" description="Helical" evidence="1">
    <location>
        <begin position="200"/>
        <end position="225"/>
    </location>
</feature>
<comment type="caution">
    <text evidence="3">The sequence shown here is derived from an EMBL/GenBank/DDBJ whole genome shotgun (WGS) entry which is preliminary data.</text>
</comment>
<dbReference type="GO" id="GO:0016020">
    <property type="term" value="C:membrane"/>
    <property type="evidence" value="ECO:0007669"/>
    <property type="project" value="TreeGrafter"/>
</dbReference>
<dbReference type="InterPro" id="IPR005804">
    <property type="entry name" value="FA_desaturase_dom"/>
</dbReference>
<keyword evidence="1" id="KW-0472">Membrane</keyword>
<feature type="transmembrane region" description="Helical" evidence="1">
    <location>
        <begin position="45"/>
        <end position="64"/>
    </location>
</feature>
<evidence type="ECO:0000256" key="1">
    <source>
        <dbReference type="SAM" id="Phobius"/>
    </source>
</evidence>
<accession>A0A3P1B9Z7</accession>
<reference evidence="3 4" key="1">
    <citation type="submission" date="2018-11" db="EMBL/GenBank/DDBJ databases">
        <authorList>
            <person name="Zhou Z."/>
            <person name="Wang G."/>
        </authorList>
    </citation>
    <scope>NUCLEOTIDE SEQUENCE [LARGE SCALE GENOMIC DNA]</scope>
    <source>
        <strain evidence="3 4">KCTC52004</strain>
    </source>
</reference>
<dbReference type="InterPro" id="IPR012171">
    <property type="entry name" value="Fatty_acid_desaturase"/>
</dbReference>
<protein>
    <submittedName>
        <fullName evidence="3">Acyl-CoA desaturase</fullName>
    </submittedName>
</protein>
<evidence type="ECO:0000313" key="3">
    <source>
        <dbReference type="EMBL" id="RRA97602.1"/>
    </source>
</evidence>
<gene>
    <name evidence="3" type="ORF">EHT25_31630</name>
</gene>
<dbReference type="CDD" id="cd03506">
    <property type="entry name" value="Delta6-FADS-like"/>
    <property type="match status" value="1"/>
</dbReference>
<dbReference type="GO" id="GO:0008610">
    <property type="term" value="P:lipid biosynthetic process"/>
    <property type="evidence" value="ECO:0007669"/>
    <property type="project" value="UniProtKB-ARBA"/>
</dbReference>
<keyword evidence="4" id="KW-1185">Reference proteome</keyword>
<dbReference type="Proteomes" id="UP000271925">
    <property type="component" value="Unassembled WGS sequence"/>
</dbReference>
<proteinExistence type="predicted"/>
<dbReference type="Pfam" id="PF00487">
    <property type="entry name" value="FA_desaturase"/>
    <property type="match status" value="1"/>
</dbReference>
<evidence type="ECO:0000313" key="4">
    <source>
        <dbReference type="Proteomes" id="UP000271925"/>
    </source>
</evidence>
<keyword evidence="1" id="KW-0812">Transmembrane</keyword>
<feature type="transmembrane region" description="Helical" evidence="1">
    <location>
        <begin position="101"/>
        <end position="120"/>
    </location>
</feature>
<name>A0A3P1B9Z7_9BACT</name>
<feature type="domain" description="Fatty acid desaturase" evidence="2">
    <location>
        <begin position="66"/>
        <end position="338"/>
    </location>
</feature>
<dbReference type="OrthoDB" id="104711at2"/>
<feature type="transmembrane region" description="Helical" evidence="1">
    <location>
        <begin position="231"/>
        <end position="253"/>
    </location>
</feature>
<dbReference type="GO" id="GO:0016717">
    <property type="term" value="F:oxidoreductase activity, acting on paired donors, with oxidation of a pair of donors resulting in the reduction of molecular oxygen to two molecules of water"/>
    <property type="evidence" value="ECO:0007669"/>
    <property type="project" value="TreeGrafter"/>
</dbReference>
<dbReference type="PANTHER" id="PTHR19353:SF19">
    <property type="entry name" value="DELTA(5) FATTY ACID DESATURASE C-RELATED"/>
    <property type="match status" value="1"/>
</dbReference>
<feature type="transmembrane region" description="Helical" evidence="1">
    <location>
        <begin position="161"/>
        <end position="179"/>
    </location>
</feature>
<dbReference type="PIRSF" id="PIRSF015921">
    <property type="entry name" value="FA_sphinglp_des"/>
    <property type="match status" value="1"/>
</dbReference>
<dbReference type="PANTHER" id="PTHR19353">
    <property type="entry name" value="FATTY ACID DESATURASE 2"/>
    <property type="match status" value="1"/>
</dbReference>